<proteinExistence type="predicted"/>
<evidence type="ECO:0000313" key="3">
    <source>
        <dbReference type="Proteomes" id="UP001321473"/>
    </source>
</evidence>
<sequence>MSADNKDWWELMSVLLRVVLAYRCRSPLPPLALPAPVVQSSMAMRFFSRIQIKRNFVVSSPFYRTACKVLFSSFSSFINGH</sequence>
<reference evidence="2 3" key="1">
    <citation type="journal article" date="2023" name="Arcadia Sci">
        <title>De novo assembly of a long-read Amblyomma americanum tick genome.</title>
        <authorList>
            <person name="Chou S."/>
            <person name="Poskanzer K.E."/>
            <person name="Rollins M."/>
            <person name="Thuy-Boun P.S."/>
        </authorList>
    </citation>
    <scope>NUCLEOTIDE SEQUENCE [LARGE SCALE GENOMIC DNA]</scope>
    <source>
        <strain evidence="2">F_SG_1</strain>
        <tissue evidence="2">Salivary glands</tissue>
    </source>
</reference>
<dbReference type="AlphaFoldDB" id="A0AAQ4FAT8"/>
<gene>
    <name evidence="2" type="ORF">V5799_009478</name>
</gene>
<comment type="caution">
    <text evidence="2">The sequence shown here is derived from an EMBL/GenBank/DDBJ whole genome shotgun (WGS) entry which is preliminary data.</text>
</comment>
<feature type="signal peptide" evidence="1">
    <location>
        <begin position="1"/>
        <end position="21"/>
    </location>
</feature>
<dbReference type="EMBL" id="JARKHS020004802">
    <property type="protein sequence ID" value="KAK8784156.1"/>
    <property type="molecule type" value="Genomic_DNA"/>
</dbReference>
<feature type="chain" id="PRO_5042877060" description="Secreted protein" evidence="1">
    <location>
        <begin position="22"/>
        <end position="81"/>
    </location>
</feature>
<name>A0AAQ4FAT8_AMBAM</name>
<dbReference type="Proteomes" id="UP001321473">
    <property type="component" value="Unassembled WGS sequence"/>
</dbReference>
<protein>
    <recommendedName>
        <fullName evidence="4">Secreted protein</fullName>
    </recommendedName>
</protein>
<evidence type="ECO:0000313" key="2">
    <source>
        <dbReference type="EMBL" id="KAK8784156.1"/>
    </source>
</evidence>
<evidence type="ECO:0008006" key="4">
    <source>
        <dbReference type="Google" id="ProtNLM"/>
    </source>
</evidence>
<evidence type="ECO:0000256" key="1">
    <source>
        <dbReference type="SAM" id="SignalP"/>
    </source>
</evidence>
<keyword evidence="3" id="KW-1185">Reference proteome</keyword>
<keyword evidence="1" id="KW-0732">Signal</keyword>
<accession>A0AAQ4FAT8</accession>
<organism evidence="2 3">
    <name type="scientific">Amblyomma americanum</name>
    <name type="common">Lone star tick</name>
    <dbReference type="NCBI Taxonomy" id="6943"/>
    <lineage>
        <taxon>Eukaryota</taxon>
        <taxon>Metazoa</taxon>
        <taxon>Ecdysozoa</taxon>
        <taxon>Arthropoda</taxon>
        <taxon>Chelicerata</taxon>
        <taxon>Arachnida</taxon>
        <taxon>Acari</taxon>
        <taxon>Parasitiformes</taxon>
        <taxon>Ixodida</taxon>
        <taxon>Ixodoidea</taxon>
        <taxon>Ixodidae</taxon>
        <taxon>Amblyomminae</taxon>
        <taxon>Amblyomma</taxon>
    </lineage>
</organism>